<dbReference type="PROSITE" id="PS00304">
    <property type="entry name" value="SASP_1"/>
    <property type="match status" value="1"/>
</dbReference>
<dbReference type="EMBL" id="MCIB01000002">
    <property type="protein sequence ID" value="RKD34191.1"/>
    <property type="molecule type" value="Genomic_DNA"/>
</dbReference>
<dbReference type="AlphaFoldDB" id="A0A419T9N2"/>
<dbReference type="InterPro" id="IPR001448">
    <property type="entry name" value="SASP_alpha/beta-type"/>
</dbReference>
<dbReference type="GO" id="GO:0006265">
    <property type="term" value="P:DNA topological change"/>
    <property type="evidence" value="ECO:0007669"/>
    <property type="project" value="InterPro"/>
</dbReference>
<dbReference type="GO" id="GO:0003690">
    <property type="term" value="F:double-stranded DNA binding"/>
    <property type="evidence" value="ECO:0007669"/>
    <property type="project" value="InterPro"/>
</dbReference>
<dbReference type="RefSeq" id="WP_120167205.1">
    <property type="nucleotide sequence ID" value="NZ_MCIB01000002.1"/>
</dbReference>
<gene>
    <name evidence="3" type="ORF">BET03_07835</name>
</gene>
<dbReference type="PANTHER" id="PTHR36107">
    <property type="entry name" value="SMALL, ACID-SOLUBLE SPORE PROTEIN A"/>
    <property type="match status" value="1"/>
</dbReference>
<dbReference type="InterPro" id="IPR018126">
    <property type="entry name" value="SASP_alpha/beta-type_CS"/>
</dbReference>
<dbReference type="InterPro" id="IPR038300">
    <property type="entry name" value="SASP_sf_alpha/beta"/>
</dbReference>
<keyword evidence="4" id="KW-1185">Reference proteome</keyword>
<proteinExistence type="inferred from homology"/>
<evidence type="ECO:0000256" key="1">
    <source>
        <dbReference type="ARBA" id="ARBA00005442"/>
    </source>
</evidence>
<dbReference type="Pfam" id="PF00269">
    <property type="entry name" value="SASP"/>
    <property type="match status" value="1"/>
</dbReference>
<comment type="similarity">
    <text evidence="1">Belongs to the alpha/beta-type SASP family.</text>
</comment>
<evidence type="ECO:0000256" key="2">
    <source>
        <dbReference type="ARBA" id="ARBA00023125"/>
    </source>
</evidence>
<evidence type="ECO:0000313" key="4">
    <source>
        <dbReference type="Proteomes" id="UP000284177"/>
    </source>
</evidence>
<evidence type="ECO:0008006" key="5">
    <source>
        <dbReference type="Google" id="ProtNLM"/>
    </source>
</evidence>
<evidence type="ECO:0000313" key="3">
    <source>
        <dbReference type="EMBL" id="RKD34191.1"/>
    </source>
</evidence>
<dbReference type="Gene3D" id="6.10.10.80">
    <property type="entry name" value="Small, acid-soluble spore protein, alpha/beta type-like"/>
    <property type="match status" value="1"/>
</dbReference>
<dbReference type="Proteomes" id="UP000284177">
    <property type="component" value="Unassembled WGS sequence"/>
</dbReference>
<sequence>MGRKNNVAPEARQALMELKIEIANELGLENIGDNPDIDPVTRKALENGGKYAGYVGGYMVKRMIEQAERDLMNNNQ</sequence>
<accession>A0A419T9N2</accession>
<comment type="caution">
    <text evidence="3">The sequence shown here is derived from an EMBL/GenBank/DDBJ whole genome shotgun (WGS) entry which is preliminary data.</text>
</comment>
<reference evidence="3 4" key="1">
    <citation type="submission" date="2016-08" db="EMBL/GenBank/DDBJ databases">
        <title>Novel Firmicutes and Novel Genomes.</title>
        <authorList>
            <person name="Poppleton D.I."/>
            <person name="Gribaldo S."/>
        </authorList>
    </citation>
    <scope>NUCLEOTIDE SEQUENCE [LARGE SCALE GENOMIC DNA]</scope>
    <source>
        <strain evidence="3 4">CTT3</strain>
    </source>
</reference>
<name>A0A419T9N2_9FIRM</name>
<dbReference type="PANTHER" id="PTHR36107:SF1">
    <property type="entry name" value="SMALL, ACID-SOLUBLE SPORE PROTEIN A"/>
    <property type="match status" value="1"/>
</dbReference>
<dbReference type="OrthoDB" id="1683773at2"/>
<protein>
    <recommendedName>
        <fullName evidence="5">Spore protein</fullName>
    </recommendedName>
</protein>
<organism evidence="3 4">
    <name type="scientific">Thermohalobacter berrensis</name>
    <dbReference type="NCBI Taxonomy" id="99594"/>
    <lineage>
        <taxon>Bacteria</taxon>
        <taxon>Bacillati</taxon>
        <taxon>Bacillota</taxon>
        <taxon>Tissierellia</taxon>
        <taxon>Tissierellales</taxon>
        <taxon>Thermohalobacteraceae</taxon>
        <taxon>Thermohalobacter</taxon>
    </lineage>
</organism>
<keyword evidence="2" id="KW-0238">DNA-binding</keyword>
<dbReference type="InterPro" id="IPR050847">
    <property type="entry name" value="SASP_DNA-binding"/>
</dbReference>